<dbReference type="InterPro" id="IPR039634">
    <property type="entry name" value="Bul1-like"/>
</dbReference>
<proteinExistence type="predicted"/>
<gene>
    <name evidence="1" type="ORF">K452DRAFT_205454</name>
</gene>
<dbReference type="GeneID" id="54293595"/>
<reference evidence="1" key="1">
    <citation type="journal article" date="2020" name="Stud. Mycol.">
        <title>101 Dothideomycetes genomes: a test case for predicting lifestyles and emergence of pathogens.</title>
        <authorList>
            <person name="Haridas S."/>
            <person name="Albert R."/>
            <person name="Binder M."/>
            <person name="Bloem J."/>
            <person name="Labutti K."/>
            <person name="Salamov A."/>
            <person name="Andreopoulos B."/>
            <person name="Baker S."/>
            <person name="Barry K."/>
            <person name="Bills G."/>
            <person name="Bluhm B."/>
            <person name="Cannon C."/>
            <person name="Castanera R."/>
            <person name="Culley D."/>
            <person name="Daum C."/>
            <person name="Ezra D."/>
            <person name="Gonzalez J."/>
            <person name="Henrissat B."/>
            <person name="Kuo A."/>
            <person name="Liang C."/>
            <person name="Lipzen A."/>
            <person name="Lutzoni F."/>
            <person name="Magnuson J."/>
            <person name="Mondo S."/>
            <person name="Nolan M."/>
            <person name="Ohm R."/>
            <person name="Pangilinan J."/>
            <person name="Park H.-J."/>
            <person name="Ramirez L."/>
            <person name="Alfaro M."/>
            <person name="Sun H."/>
            <person name="Tritt A."/>
            <person name="Yoshinaga Y."/>
            <person name="Zwiers L.-H."/>
            <person name="Turgeon B."/>
            <person name="Goodwin S."/>
            <person name="Spatafora J."/>
            <person name="Crous P."/>
            <person name="Grigoriev I."/>
        </authorList>
    </citation>
    <scope>NUCLEOTIDE SEQUENCE</scope>
    <source>
        <strain evidence="1">CBS 121167</strain>
    </source>
</reference>
<organism evidence="1 2">
    <name type="scientific">Aplosporella prunicola CBS 121167</name>
    <dbReference type="NCBI Taxonomy" id="1176127"/>
    <lineage>
        <taxon>Eukaryota</taxon>
        <taxon>Fungi</taxon>
        <taxon>Dikarya</taxon>
        <taxon>Ascomycota</taxon>
        <taxon>Pezizomycotina</taxon>
        <taxon>Dothideomycetes</taxon>
        <taxon>Dothideomycetes incertae sedis</taxon>
        <taxon>Botryosphaeriales</taxon>
        <taxon>Aplosporellaceae</taxon>
        <taxon>Aplosporella</taxon>
    </lineage>
</organism>
<dbReference type="AlphaFoldDB" id="A0A6A6BQ03"/>
<accession>A0A6A6BQ03</accession>
<protein>
    <recommendedName>
        <fullName evidence="3">Arrestin-like N-terminal domain-containing protein</fullName>
    </recommendedName>
</protein>
<dbReference type="InterPro" id="IPR014752">
    <property type="entry name" value="Arrestin-like_C"/>
</dbReference>
<evidence type="ECO:0008006" key="3">
    <source>
        <dbReference type="Google" id="ProtNLM"/>
    </source>
</evidence>
<dbReference type="Proteomes" id="UP000799438">
    <property type="component" value="Unassembled WGS sequence"/>
</dbReference>
<dbReference type="RefSeq" id="XP_033401026.1">
    <property type="nucleotide sequence ID" value="XM_033536099.1"/>
</dbReference>
<dbReference type="EMBL" id="ML995477">
    <property type="protein sequence ID" value="KAF2145314.1"/>
    <property type="molecule type" value="Genomic_DNA"/>
</dbReference>
<keyword evidence="2" id="KW-1185">Reference proteome</keyword>
<dbReference type="OrthoDB" id="2283785at2759"/>
<evidence type="ECO:0000313" key="2">
    <source>
        <dbReference type="Proteomes" id="UP000799438"/>
    </source>
</evidence>
<dbReference type="PANTHER" id="PTHR31904:SF1">
    <property type="entry name" value="BYPASS OF STOP CODON PROTEIN 5-RELATED"/>
    <property type="match status" value="1"/>
</dbReference>
<dbReference type="PANTHER" id="PTHR31904">
    <property type="entry name" value="BYPASS OF STOP CODON PROTEIN 5-RELATED"/>
    <property type="match status" value="1"/>
</dbReference>
<feature type="non-terminal residue" evidence="1">
    <location>
        <position position="1"/>
    </location>
</feature>
<dbReference type="Gene3D" id="2.60.40.640">
    <property type="match status" value="1"/>
</dbReference>
<evidence type="ECO:0000313" key="1">
    <source>
        <dbReference type="EMBL" id="KAF2145314.1"/>
    </source>
</evidence>
<name>A0A6A6BQ03_9PEZI</name>
<sequence length="369" mass="40948">FSTGDEIIGEALITATDDFRIDDLDISFTGYSQTSFDSIAASLPSTTEKRFLHLQQPTEASICGSVLKANHTYTIPFKFIVPDRLLPSACSCKTYEDHLVLPPTVGGEQCWKRHGKILDDPTPEMAKISYKITATLAHRDRYNHKSITRSSRAVCVIPNFFEAPPLIPSTASEYRFRQEKPISRGLFMGKLGHVVMEAHQPNALKCGLLRPGSPASTTLILRYDPSSENCTPPVLDNIKRKIQAVTLFQGGQTYVADKKTPQNLLRPYHETMSLSALCVSGMRWQKLSPTWAHEQLLHGDTPCLPTPSSGYTGGVYYLLRLSLPVELPESKALVPTFYSCLVSRFYRMEISLALSTTSSLSVCVPLQLC</sequence>
<feature type="non-terminal residue" evidence="1">
    <location>
        <position position="369"/>
    </location>
</feature>